<evidence type="ECO:0000313" key="2">
    <source>
        <dbReference type="Proteomes" id="UP000664267"/>
    </source>
</evidence>
<organism evidence="1 2">
    <name type="scientific">Klebsiella pneumoniae</name>
    <dbReference type="NCBI Taxonomy" id="573"/>
    <lineage>
        <taxon>Bacteria</taxon>
        <taxon>Pseudomonadati</taxon>
        <taxon>Pseudomonadota</taxon>
        <taxon>Gammaproteobacteria</taxon>
        <taxon>Enterobacterales</taxon>
        <taxon>Enterobacteriaceae</taxon>
        <taxon>Klebsiella/Raoultella group</taxon>
        <taxon>Klebsiella</taxon>
        <taxon>Klebsiella pneumoniae complex</taxon>
    </lineage>
</organism>
<proteinExistence type="predicted"/>
<evidence type="ECO:0000313" key="1">
    <source>
        <dbReference type="EMBL" id="MBO2025782.1"/>
    </source>
</evidence>
<name>A0A939SPL4_KLEPN</name>
<dbReference type="AlphaFoldDB" id="A0A939SPL4"/>
<accession>A0A939SPL4</accession>
<comment type="caution">
    <text evidence="1">The sequence shown here is derived from an EMBL/GenBank/DDBJ whole genome shotgun (WGS) entry which is preliminary data.</text>
</comment>
<sequence>MRFRTPHIGDLAERRAGGRIADGKRRAVGGVAPASGNQRLLAKQI</sequence>
<reference evidence="1" key="1">
    <citation type="submission" date="2021-03" db="EMBL/GenBank/DDBJ databases">
        <title>Molecular epidemiology and mechanisms of colistin and carbapenem resistance in Enterobacteriaceae from clinical isolates, the environment and porcine samples in Pretoria, South Africa.</title>
        <authorList>
            <person name="Bogoshi D."/>
            <person name="Mbelle N.M."/>
            <person name="Naidoo V."/>
            <person name="Osei Sekyere J."/>
        </authorList>
    </citation>
    <scope>NUCLEOTIDE SEQUENCE</scope>
    <source>
        <strain evidence="1">C029</strain>
    </source>
</reference>
<dbReference type="EMBL" id="JAGETN010000032">
    <property type="protein sequence ID" value="MBO2025782.1"/>
    <property type="molecule type" value="Genomic_DNA"/>
</dbReference>
<protein>
    <submittedName>
        <fullName evidence="1">Uncharacterized protein</fullName>
    </submittedName>
</protein>
<dbReference type="Proteomes" id="UP000664267">
    <property type="component" value="Unassembled WGS sequence"/>
</dbReference>
<gene>
    <name evidence="1" type="ORF">J4733_19045</name>
</gene>